<feature type="site" description="Could be important to modulate the pK values of the two catalytic cysteine residues" evidence="8">
    <location>
        <position position="160"/>
    </location>
</feature>
<accession>A0A934IJX2</accession>
<feature type="binding site" evidence="8">
    <location>
        <position position="12"/>
    </location>
    <ligand>
        <name>substrate</name>
    </ligand>
</feature>
<dbReference type="Pfam" id="PF01678">
    <property type="entry name" value="DAP_epimerase"/>
    <property type="match status" value="2"/>
</dbReference>
<organism evidence="10 11">
    <name type="scientific">Acuticoccus mangrovi</name>
    <dbReference type="NCBI Taxonomy" id="2796142"/>
    <lineage>
        <taxon>Bacteria</taxon>
        <taxon>Pseudomonadati</taxon>
        <taxon>Pseudomonadota</taxon>
        <taxon>Alphaproteobacteria</taxon>
        <taxon>Hyphomicrobiales</taxon>
        <taxon>Amorphaceae</taxon>
        <taxon>Acuticoccus</taxon>
    </lineage>
</organism>
<keyword evidence="4 8" id="KW-0028">Amino-acid biosynthesis</keyword>
<feature type="binding site" evidence="8">
    <location>
        <begin position="219"/>
        <end position="220"/>
    </location>
    <ligand>
        <name>substrate</name>
    </ligand>
</feature>
<dbReference type="GO" id="GO:0005829">
    <property type="term" value="C:cytosol"/>
    <property type="evidence" value="ECO:0007669"/>
    <property type="project" value="TreeGrafter"/>
</dbReference>
<dbReference type="InterPro" id="IPR001653">
    <property type="entry name" value="DAP_epimerase_DapF"/>
</dbReference>
<protein>
    <recommendedName>
        <fullName evidence="3 8">Diaminopimelate epimerase</fullName>
        <shortName evidence="8">DAP epimerase</shortName>
        <ecNumber evidence="3 8">5.1.1.7</ecNumber>
    </recommendedName>
    <alternativeName>
        <fullName evidence="8">PLP-independent amino acid racemase</fullName>
    </alternativeName>
</protein>
<proteinExistence type="inferred from homology"/>
<dbReference type="Gene3D" id="3.10.310.10">
    <property type="entry name" value="Diaminopimelate Epimerase, Chain A, domain 1"/>
    <property type="match status" value="2"/>
</dbReference>
<feature type="binding site" evidence="8">
    <location>
        <begin position="74"/>
        <end position="75"/>
    </location>
    <ligand>
        <name>substrate</name>
    </ligand>
</feature>
<evidence type="ECO:0000256" key="1">
    <source>
        <dbReference type="ARBA" id="ARBA00005196"/>
    </source>
</evidence>
<name>A0A934IJX2_9HYPH</name>
<evidence type="ECO:0000256" key="2">
    <source>
        <dbReference type="ARBA" id="ARBA00010219"/>
    </source>
</evidence>
<keyword evidence="5 8" id="KW-0457">Lysine biosynthesis</keyword>
<sequence>MIAFRKMNGLGNDFVVVDARHHAVDISADTIRALGDRENGVGFDQFILIEPAAEPADATMRIFNPDGGEVGACGNAARCVAALLLDERAMPEVLIASAGGPMRGWREADGRIAIDMGEPRFAGPAIPLASEAGDSWCVRFPEPELASYGAAACVNVGNPHAVFFVPDVGVVPLTDIGPKFENHRFFPERANISFVTVHGPDRVEARVWERGAGATLACGTAACAIVSVGHRAGILGERVEVVLPGGPLAIALTAGRIVMVGPYMLDWTGAITRDGFVRDPLPTSV</sequence>
<dbReference type="NCBIfam" id="TIGR00652">
    <property type="entry name" value="DapF"/>
    <property type="match status" value="1"/>
</dbReference>
<feature type="site" description="Could be important to modulate the pK values of the two catalytic cysteine residues" evidence="8">
    <location>
        <position position="209"/>
    </location>
</feature>
<comment type="caution">
    <text evidence="10">The sequence shown here is derived from an EMBL/GenBank/DDBJ whole genome shotgun (WGS) entry which is preliminary data.</text>
</comment>
<gene>
    <name evidence="8" type="primary">dapF</name>
    <name evidence="10" type="ORF">JCR33_11685</name>
</gene>
<feature type="binding site" evidence="8">
    <location>
        <begin position="209"/>
        <end position="210"/>
    </location>
    <ligand>
        <name>substrate</name>
    </ligand>
</feature>
<feature type="binding site" evidence="8">
    <location>
        <position position="191"/>
    </location>
    <ligand>
        <name>substrate</name>
    </ligand>
</feature>
<dbReference type="GO" id="GO:0009089">
    <property type="term" value="P:lysine biosynthetic process via diaminopimelate"/>
    <property type="evidence" value="ECO:0007669"/>
    <property type="project" value="UniProtKB-UniRule"/>
</dbReference>
<keyword evidence="11" id="KW-1185">Reference proteome</keyword>
<evidence type="ECO:0000313" key="11">
    <source>
        <dbReference type="Proteomes" id="UP000609531"/>
    </source>
</evidence>
<feature type="active site" description="Proton donor" evidence="8">
    <location>
        <position position="73"/>
    </location>
</feature>
<evidence type="ECO:0000313" key="10">
    <source>
        <dbReference type="EMBL" id="MBJ3776356.1"/>
    </source>
</evidence>
<comment type="function">
    <text evidence="8">Catalyzes the stereoinversion of LL-2,6-diaminopimelate (L,L-DAP) to meso-diaminopimelate (meso-DAP), a precursor of L-lysine and an essential component of the bacterial peptidoglycan.</text>
</comment>
<feature type="binding site" evidence="8">
    <location>
        <position position="64"/>
    </location>
    <ligand>
        <name>substrate</name>
    </ligand>
</feature>
<evidence type="ECO:0000256" key="7">
    <source>
        <dbReference type="ARBA" id="ARBA00051712"/>
    </source>
</evidence>
<feature type="binding site" evidence="8">
    <location>
        <position position="45"/>
    </location>
    <ligand>
        <name>substrate</name>
    </ligand>
</feature>
<comment type="pathway">
    <text evidence="1 8">Amino-acid biosynthesis; L-lysine biosynthesis via DAP pathway; DL-2,6-diaminopimelate from LL-2,6-diaminopimelate: step 1/1.</text>
</comment>
<evidence type="ECO:0000256" key="8">
    <source>
        <dbReference type="HAMAP-Rule" id="MF_00197"/>
    </source>
</evidence>
<dbReference type="EC" id="5.1.1.7" evidence="3 8"/>
<dbReference type="SUPFAM" id="SSF54506">
    <property type="entry name" value="Diaminopimelate epimerase-like"/>
    <property type="match status" value="2"/>
</dbReference>
<evidence type="ECO:0000256" key="9">
    <source>
        <dbReference type="PROSITE-ProRule" id="PRU10125"/>
    </source>
</evidence>
<reference evidence="10" key="1">
    <citation type="submission" date="2020-12" db="EMBL/GenBank/DDBJ databases">
        <title>Bacterial taxonomy.</title>
        <authorList>
            <person name="Pan X."/>
        </authorList>
    </citation>
    <scope>NUCLEOTIDE SEQUENCE</scope>
    <source>
        <strain evidence="10">B2012</strain>
    </source>
</reference>
<dbReference type="PANTHER" id="PTHR31689:SF0">
    <property type="entry name" value="DIAMINOPIMELATE EPIMERASE"/>
    <property type="match status" value="1"/>
</dbReference>
<comment type="subcellular location">
    <subcellularLocation>
        <location evidence="8">Cytoplasm</location>
    </subcellularLocation>
</comment>
<evidence type="ECO:0000256" key="5">
    <source>
        <dbReference type="ARBA" id="ARBA00023154"/>
    </source>
</evidence>
<dbReference type="PROSITE" id="PS01326">
    <property type="entry name" value="DAP_EPIMERASE"/>
    <property type="match status" value="1"/>
</dbReference>
<comment type="subunit">
    <text evidence="8">Homodimer.</text>
</comment>
<dbReference type="Proteomes" id="UP000609531">
    <property type="component" value="Unassembled WGS sequence"/>
</dbReference>
<dbReference type="EMBL" id="JAEKJA010000008">
    <property type="protein sequence ID" value="MBJ3776356.1"/>
    <property type="molecule type" value="Genomic_DNA"/>
</dbReference>
<feature type="active site" evidence="9">
    <location>
        <position position="73"/>
    </location>
</feature>
<evidence type="ECO:0000256" key="3">
    <source>
        <dbReference type="ARBA" id="ARBA00013080"/>
    </source>
</evidence>
<dbReference type="AlphaFoldDB" id="A0A934IJX2"/>
<evidence type="ECO:0000256" key="6">
    <source>
        <dbReference type="ARBA" id="ARBA00023235"/>
    </source>
</evidence>
<dbReference type="InterPro" id="IPR018510">
    <property type="entry name" value="DAP_epimerase_AS"/>
</dbReference>
<comment type="catalytic activity">
    <reaction evidence="7 8">
        <text>(2S,6S)-2,6-diaminopimelate = meso-2,6-diaminopimelate</text>
        <dbReference type="Rhea" id="RHEA:15393"/>
        <dbReference type="ChEBI" id="CHEBI:57609"/>
        <dbReference type="ChEBI" id="CHEBI:57791"/>
        <dbReference type="EC" id="5.1.1.7"/>
    </reaction>
</comment>
<comment type="similarity">
    <text evidence="2 8">Belongs to the diaminopimelate epimerase family.</text>
</comment>
<feature type="active site" description="Proton acceptor" evidence="8">
    <location>
        <position position="218"/>
    </location>
</feature>
<feature type="binding site" evidence="8">
    <location>
        <position position="158"/>
    </location>
    <ligand>
        <name>substrate</name>
    </ligand>
</feature>
<dbReference type="RefSeq" id="WP_198882258.1">
    <property type="nucleotide sequence ID" value="NZ_JAEKJA010000008.1"/>
</dbReference>
<keyword evidence="8" id="KW-0963">Cytoplasm</keyword>
<dbReference type="GO" id="GO:0008837">
    <property type="term" value="F:diaminopimelate epimerase activity"/>
    <property type="evidence" value="ECO:0007669"/>
    <property type="project" value="UniProtKB-UniRule"/>
</dbReference>
<dbReference type="HAMAP" id="MF_00197">
    <property type="entry name" value="DAP_epimerase"/>
    <property type="match status" value="1"/>
</dbReference>
<keyword evidence="6 8" id="KW-0413">Isomerase</keyword>
<evidence type="ECO:0000256" key="4">
    <source>
        <dbReference type="ARBA" id="ARBA00022605"/>
    </source>
</evidence>
<dbReference type="PANTHER" id="PTHR31689">
    <property type="entry name" value="DIAMINOPIMELATE EPIMERASE, CHLOROPLASTIC"/>
    <property type="match status" value="1"/>
</dbReference>